<dbReference type="CDD" id="cd00502">
    <property type="entry name" value="DHQase_I"/>
    <property type="match status" value="1"/>
</dbReference>
<feature type="binding site" evidence="5">
    <location>
        <begin position="41"/>
        <end position="43"/>
    </location>
    <ligand>
        <name>3-dehydroquinate</name>
        <dbReference type="ChEBI" id="CHEBI:32364"/>
    </ligand>
</feature>
<feature type="binding site" evidence="5">
    <location>
        <position position="77"/>
    </location>
    <ligand>
        <name>3-dehydroquinate</name>
        <dbReference type="ChEBI" id="CHEBI:32364"/>
    </ligand>
</feature>
<comment type="caution">
    <text evidence="5">Lacks conserved residue(s) required for the propagation of feature annotation.</text>
</comment>
<gene>
    <name evidence="5 6" type="primary">aroD</name>
    <name evidence="6" type="ORF">DXC78_06230</name>
</gene>
<keyword evidence="5" id="KW-0028">Amino-acid biosynthesis</keyword>
<dbReference type="InterPro" id="IPR050146">
    <property type="entry name" value="Type-I_3-dehydroquinase"/>
</dbReference>
<feature type="active site" description="Proton donor/acceptor" evidence="5">
    <location>
        <position position="138"/>
    </location>
</feature>
<comment type="pathway">
    <text evidence="5">Metabolic intermediate biosynthesis; chorismate biosynthesis; chorismate from D-erythrose 4-phosphate and phosphoenolpyruvate: step 3/7.</text>
</comment>
<sequence>MNAIQWNNRKPKICIPVMEATEDRILQQVETIRAMDIDLVEWRIDAFQQIKDLTRCIEIAKMIKERLDGLGLLITCRTKQEGGCLDYTDSFYKELYQRICKEQVADLIDLEYDRVKDDFDRLLPIARKNQIQVIASHHDFNKTPSKKEIMEKLNCMRQTEADIIKMACMPRSKEDVFVLMEATSTFKEHYPDIVLVTMSMGRQGMPSRILGEFMGSSLTFASAGTQSAPGQIDVDVMHILIDTLHKIQE</sequence>
<evidence type="ECO:0000256" key="4">
    <source>
        <dbReference type="ARBA" id="ARBA00023270"/>
    </source>
</evidence>
<dbReference type="GO" id="GO:0009423">
    <property type="term" value="P:chorismate biosynthetic process"/>
    <property type="evidence" value="ECO:0007669"/>
    <property type="project" value="UniProtKB-UniRule"/>
</dbReference>
<protein>
    <recommendedName>
        <fullName evidence="5">3-dehydroquinate dehydratase</fullName>
        <shortName evidence="5">3-dehydroquinase</shortName>
        <ecNumber evidence="5">4.2.1.10</ecNumber>
    </recommendedName>
    <alternativeName>
        <fullName evidence="5">Type I DHQase</fullName>
    </alternativeName>
    <alternativeName>
        <fullName evidence="5">Type I dehydroquinase</fullName>
        <shortName evidence="5">DHQ1</shortName>
    </alternativeName>
</protein>
<dbReference type="Pfam" id="PF01487">
    <property type="entry name" value="DHquinase_I"/>
    <property type="match status" value="1"/>
</dbReference>
<comment type="subunit">
    <text evidence="5">Homodimer.</text>
</comment>
<dbReference type="EMBL" id="QUSK01000012">
    <property type="protein sequence ID" value="RGD76455.1"/>
    <property type="molecule type" value="Genomic_DNA"/>
</dbReference>
<evidence type="ECO:0000313" key="6">
    <source>
        <dbReference type="EMBL" id="RGD76455.1"/>
    </source>
</evidence>
<dbReference type="GO" id="GO:0008652">
    <property type="term" value="P:amino acid biosynthetic process"/>
    <property type="evidence" value="ECO:0007669"/>
    <property type="project" value="UniProtKB-KW"/>
</dbReference>
<proteinExistence type="inferred from homology"/>
<evidence type="ECO:0000256" key="3">
    <source>
        <dbReference type="ARBA" id="ARBA00023239"/>
    </source>
</evidence>
<dbReference type="GO" id="GO:0009073">
    <property type="term" value="P:aromatic amino acid family biosynthetic process"/>
    <property type="evidence" value="ECO:0007669"/>
    <property type="project" value="UniProtKB-KW"/>
</dbReference>
<organism evidence="6 7">
    <name type="scientific">Faecalicoccus pleomorphus</name>
    <dbReference type="NCBI Taxonomy" id="1323"/>
    <lineage>
        <taxon>Bacteria</taxon>
        <taxon>Bacillati</taxon>
        <taxon>Bacillota</taxon>
        <taxon>Erysipelotrichia</taxon>
        <taxon>Erysipelotrichales</taxon>
        <taxon>Erysipelotrichaceae</taxon>
        <taxon>Faecalicoccus</taxon>
    </lineage>
</organism>
<evidence type="ECO:0000256" key="1">
    <source>
        <dbReference type="ARBA" id="ARBA00001864"/>
    </source>
</evidence>
<dbReference type="Gene3D" id="3.20.20.70">
    <property type="entry name" value="Aldolase class I"/>
    <property type="match status" value="1"/>
</dbReference>
<comment type="similarity">
    <text evidence="5">Belongs to the type-I 3-dehydroquinase family.</text>
</comment>
<evidence type="ECO:0000256" key="5">
    <source>
        <dbReference type="HAMAP-Rule" id="MF_00214"/>
    </source>
</evidence>
<dbReference type="SUPFAM" id="SSF51569">
    <property type="entry name" value="Aldolase"/>
    <property type="match status" value="1"/>
</dbReference>
<evidence type="ECO:0000256" key="2">
    <source>
        <dbReference type="ARBA" id="ARBA00023141"/>
    </source>
</evidence>
<dbReference type="GO" id="GO:0003855">
    <property type="term" value="F:3-dehydroquinate dehydratase activity"/>
    <property type="evidence" value="ECO:0007669"/>
    <property type="project" value="UniProtKB-UniRule"/>
</dbReference>
<comment type="function">
    <text evidence="5">Involved in the third step of the chorismate pathway, which leads to the biosynthesis of aromatic amino acids. Catalyzes the cis-dehydration of 3-dehydroquinate (DHQ) and introduces the first double bond of the aromatic ring to yield 3-dehydroshikimate.</text>
</comment>
<dbReference type="Proteomes" id="UP000260721">
    <property type="component" value="Unassembled WGS sequence"/>
</dbReference>
<dbReference type="RefSeq" id="WP_117446224.1">
    <property type="nucleotide sequence ID" value="NZ_CALCIP010000037.1"/>
</dbReference>
<dbReference type="UniPathway" id="UPA00053">
    <property type="reaction ID" value="UER00086"/>
</dbReference>
<dbReference type="FunFam" id="3.20.20.70:FF:000047">
    <property type="entry name" value="3-dehydroquinate dehydratase"/>
    <property type="match status" value="1"/>
</dbReference>
<feature type="binding site" evidence="5">
    <location>
        <position position="231"/>
    </location>
    <ligand>
        <name>3-dehydroquinate</name>
        <dbReference type="ChEBI" id="CHEBI:32364"/>
    </ligand>
</feature>
<feature type="active site" description="Schiff-base intermediate with substrate" evidence="5">
    <location>
        <position position="165"/>
    </location>
</feature>
<dbReference type="EC" id="4.2.1.10" evidence="5"/>
<comment type="caution">
    <text evidence="6">The sequence shown here is derived from an EMBL/GenBank/DDBJ whole genome shotgun (WGS) entry which is preliminary data.</text>
</comment>
<name>A0A3E3E4C0_9FIRM</name>
<keyword evidence="2 5" id="KW-0057">Aromatic amino acid biosynthesis</keyword>
<keyword evidence="4 5" id="KW-0704">Schiff base</keyword>
<reference evidence="6 7" key="1">
    <citation type="submission" date="2018-08" db="EMBL/GenBank/DDBJ databases">
        <title>A genome reference for cultivated species of the human gut microbiota.</title>
        <authorList>
            <person name="Zou Y."/>
            <person name="Xue W."/>
            <person name="Luo G."/>
        </authorList>
    </citation>
    <scope>NUCLEOTIDE SEQUENCE [LARGE SCALE GENOMIC DNA]</scope>
    <source>
        <strain evidence="6 7">TF08-11</strain>
    </source>
</reference>
<dbReference type="NCBIfam" id="TIGR01093">
    <property type="entry name" value="aroD"/>
    <property type="match status" value="1"/>
</dbReference>
<feature type="binding site" evidence="5">
    <location>
        <position position="208"/>
    </location>
    <ligand>
        <name>3-dehydroquinate</name>
        <dbReference type="ChEBI" id="CHEBI:32364"/>
    </ligand>
</feature>
<dbReference type="HAMAP" id="MF_00214">
    <property type="entry name" value="AroD"/>
    <property type="match status" value="1"/>
</dbReference>
<comment type="catalytic activity">
    <reaction evidence="1 5">
        <text>3-dehydroquinate = 3-dehydroshikimate + H2O</text>
        <dbReference type="Rhea" id="RHEA:21096"/>
        <dbReference type="ChEBI" id="CHEBI:15377"/>
        <dbReference type="ChEBI" id="CHEBI:16630"/>
        <dbReference type="ChEBI" id="CHEBI:32364"/>
        <dbReference type="EC" id="4.2.1.10"/>
    </reaction>
</comment>
<accession>A0A3E3E4C0</accession>
<dbReference type="InterPro" id="IPR013785">
    <property type="entry name" value="Aldolase_TIM"/>
</dbReference>
<evidence type="ECO:0000313" key="7">
    <source>
        <dbReference type="Proteomes" id="UP000260721"/>
    </source>
</evidence>
<dbReference type="AlphaFoldDB" id="A0A3E3E4C0"/>
<keyword evidence="3 5" id="KW-0456">Lyase</keyword>
<dbReference type="InterPro" id="IPR001381">
    <property type="entry name" value="DHquinase_I"/>
</dbReference>
<dbReference type="PANTHER" id="PTHR43699">
    <property type="entry name" value="3-DEHYDROQUINATE DEHYDRATASE"/>
    <property type="match status" value="1"/>
</dbReference>
<feature type="binding site" evidence="5">
    <location>
        <position position="227"/>
    </location>
    <ligand>
        <name>3-dehydroquinate</name>
        <dbReference type="ChEBI" id="CHEBI:32364"/>
    </ligand>
</feature>
<dbReference type="GO" id="GO:0046279">
    <property type="term" value="P:3,4-dihydroxybenzoate biosynthetic process"/>
    <property type="evidence" value="ECO:0007669"/>
    <property type="project" value="UniProtKB-ARBA"/>
</dbReference>
<dbReference type="PANTHER" id="PTHR43699:SF1">
    <property type="entry name" value="3-DEHYDROQUINATE DEHYDRATASE"/>
    <property type="match status" value="1"/>
</dbReference>